<evidence type="ECO:0008006" key="4">
    <source>
        <dbReference type="Google" id="ProtNLM"/>
    </source>
</evidence>
<feature type="signal peptide" evidence="1">
    <location>
        <begin position="1"/>
        <end position="18"/>
    </location>
</feature>
<dbReference type="EMBL" id="JAOWKZ010000004">
    <property type="protein sequence ID" value="MCV2874101.1"/>
    <property type="molecule type" value="Genomic_DNA"/>
</dbReference>
<gene>
    <name evidence="2" type="ORF">OEZ71_17525</name>
</gene>
<name>A0ABT2ZSH2_9RHOB</name>
<feature type="chain" id="PRO_5047018916" description="Lipoprotein" evidence="1">
    <location>
        <begin position="19"/>
        <end position="52"/>
    </location>
</feature>
<evidence type="ECO:0000313" key="3">
    <source>
        <dbReference type="Proteomes" id="UP001652564"/>
    </source>
</evidence>
<dbReference type="Proteomes" id="UP001652564">
    <property type="component" value="Unassembled WGS sequence"/>
</dbReference>
<evidence type="ECO:0000313" key="2">
    <source>
        <dbReference type="EMBL" id="MCV2874101.1"/>
    </source>
</evidence>
<comment type="caution">
    <text evidence="2">The sequence shown here is derived from an EMBL/GenBank/DDBJ whole genome shotgun (WGS) entry which is preliminary data.</text>
</comment>
<protein>
    <recommendedName>
        <fullName evidence="4">Lipoprotein</fullName>
    </recommendedName>
</protein>
<dbReference type="PROSITE" id="PS51257">
    <property type="entry name" value="PROKAR_LIPOPROTEIN"/>
    <property type="match status" value="1"/>
</dbReference>
<dbReference type="RefSeq" id="WP_263741352.1">
    <property type="nucleotide sequence ID" value="NZ_JAOWKZ010000004.1"/>
</dbReference>
<proteinExistence type="predicted"/>
<keyword evidence="3" id="KW-1185">Reference proteome</keyword>
<organism evidence="2 3">
    <name type="scientific">Albidovulum litorale</name>
    <dbReference type="NCBI Taxonomy" id="2984134"/>
    <lineage>
        <taxon>Bacteria</taxon>
        <taxon>Pseudomonadati</taxon>
        <taxon>Pseudomonadota</taxon>
        <taxon>Alphaproteobacteria</taxon>
        <taxon>Rhodobacterales</taxon>
        <taxon>Paracoccaceae</taxon>
        <taxon>Albidovulum</taxon>
    </lineage>
</organism>
<sequence length="52" mass="5228">MRFVPVLLAAAALLSACAQPRAHVGARITPDGVRATPSLSTSIAGIGLTLSQ</sequence>
<accession>A0ABT2ZSH2</accession>
<reference evidence="2 3" key="1">
    <citation type="submission" date="2022-10" db="EMBL/GenBank/DDBJ databases">
        <title>Defluviimonas sp. nov., isolated from ocean surface sediments.</title>
        <authorList>
            <person name="He W."/>
            <person name="Wang L."/>
            <person name="Zhang D.-F."/>
        </authorList>
    </citation>
    <scope>NUCLEOTIDE SEQUENCE [LARGE SCALE GENOMIC DNA]</scope>
    <source>
        <strain evidence="2 3">WL0050</strain>
    </source>
</reference>
<keyword evidence="1" id="KW-0732">Signal</keyword>
<evidence type="ECO:0000256" key="1">
    <source>
        <dbReference type="SAM" id="SignalP"/>
    </source>
</evidence>